<dbReference type="InterPro" id="IPR013159">
    <property type="entry name" value="DnaA_C"/>
</dbReference>
<dbReference type="SUPFAM" id="SSF48295">
    <property type="entry name" value="TrpR-like"/>
    <property type="match status" value="1"/>
</dbReference>
<dbReference type="SUPFAM" id="SSF143422">
    <property type="entry name" value="Transposase IS200-like"/>
    <property type="match status" value="1"/>
</dbReference>
<dbReference type="SMART" id="SM01321">
    <property type="entry name" value="Y1_Tnp"/>
    <property type="match status" value="1"/>
</dbReference>
<reference evidence="2" key="1">
    <citation type="submission" date="2016-03" db="EMBL/GenBank/DDBJ databases">
        <title>Partial sequence of psychrophilic Colwellia sp.</title>
        <authorList>
            <person name="Pankowski J.A."/>
            <person name="Leong J.S."/>
            <person name="Nano F.E."/>
        </authorList>
    </citation>
    <scope>NUCLEOTIDE SEQUENCE</scope>
    <source>
        <strain evidence="2">C1</strain>
    </source>
</reference>
<dbReference type="GO" id="GO:0043565">
    <property type="term" value="F:sequence-specific DNA binding"/>
    <property type="evidence" value="ECO:0007669"/>
    <property type="project" value="InterPro"/>
</dbReference>
<name>A0A168PGS8_9GAMM</name>
<evidence type="ECO:0000259" key="1">
    <source>
        <dbReference type="SMART" id="SM01321"/>
    </source>
</evidence>
<proteinExistence type="predicted"/>
<dbReference type="GO" id="GO:0006313">
    <property type="term" value="P:DNA transposition"/>
    <property type="evidence" value="ECO:0007669"/>
    <property type="project" value="InterPro"/>
</dbReference>
<dbReference type="AlphaFoldDB" id="A0A168PGS8"/>
<evidence type="ECO:0000313" key="2">
    <source>
        <dbReference type="EMBL" id="ANC57859.1"/>
    </source>
</evidence>
<dbReference type="Pfam" id="PF01797">
    <property type="entry name" value="Y1_Tnp"/>
    <property type="match status" value="1"/>
</dbReference>
<dbReference type="InterPro" id="IPR010921">
    <property type="entry name" value="Trp_repressor/repl_initiator"/>
</dbReference>
<organism evidence="2">
    <name type="scientific">Colwellia sp. C1</name>
    <dbReference type="NCBI Taxonomy" id="1737566"/>
    <lineage>
        <taxon>Bacteria</taxon>
        <taxon>Pseudomonadati</taxon>
        <taxon>Pseudomonadota</taxon>
        <taxon>Gammaproteobacteria</taxon>
        <taxon>Alteromonadales</taxon>
        <taxon>Colwelliaceae</taxon>
        <taxon>Colwellia</taxon>
    </lineage>
</organism>
<dbReference type="GO" id="GO:0006275">
    <property type="term" value="P:regulation of DNA replication"/>
    <property type="evidence" value="ECO:0007669"/>
    <property type="project" value="InterPro"/>
</dbReference>
<dbReference type="PANTHER" id="PTHR34322">
    <property type="entry name" value="TRANSPOSASE, Y1_TNP DOMAIN-CONTAINING"/>
    <property type="match status" value="1"/>
</dbReference>
<feature type="domain" description="Transposase IS200-like" evidence="1">
    <location>
        <begin position="9"/>
        <end position="123"/>
    </location>
</feature>
<dbReference type="GO" id="GO:0005524">
    <property type="term" value="F:ATP binding"/>
    <property type="evidence" value="ECO:0007669"/>
    <property type="project" value="InterPro"/>
</dbReference>
<sequence>MPRPLRIEYEHAFYHVMNRGRAQQFIFHDTRHYQTFLTTLGEAQQRFNCVVHAYCLMGNHYHLLIETPEANLGRIMRHINGVYTQRYNRLNHTDGPLFRGRYKAILVEQDEYLLQLSRYIHRNPIEMKTPLVEQLEDYPWSSYPAFIGKAKAVNWLTRQYTYQLLGYPHKYTHYRNFVMLGNDPDTEKFYGKDNWAAVLATDTFKQWVYETLLPGLSEEVKSHVLKPGLTLADVTAAVANYYGTTECTLRQIIKGPDKGNEGRKVAMYLCQEILDERLSSIASYFNLGHSGSVSFITHQIRTLRLNDETFCKKVEGIIKSIMKQVT</sequence>
<dbReference type="GO" id="GO:0004803">
    <property type="term" value="F:transposase activity"/>
    <property type="evidence" value="ECO:0007669"/>
    <property type="project" value="InterPro"/>
</dbReference>
<dbReference type="InterPro" id="IPR002686">
    <property type="entry name" value="Transposase_17"/>
</dbReference>
<dbReference type="GO" id="GO:0006270">
    <property type="term" value="P:DNA replication initiation"/>
    <property type="evidence" value="ECO:0007669"/>
    <property type="project" value="InterPro"/>
</dbReference>
<dbReference type="EMBL" id="KU926705">
    <property type="protein sequence ID" value="ANC57859.1"/>
    <property type="molecule type" value="Genomic_DNA"/>
</dbReference>
<dbReference type="CDD" id="cd06571">
    <property type="entry name" value="Bac_DnaA_C"/>
    <property type="match status" value="1"/>
</dbReference>
<dbReference type="PANTHER" id="PTHR34322:SF2">
    <property type="entry name" value="TRANSPOSASE IS200-LIKE DOMAIN-CONTAINING PROTEIN"/>
    <property type="match status" value="1"/>
</dbReference>
<dbReference type="InterPro" id="IPR036515">
    <property type="entry name" value="Transposase_17_sf"/>
</dbReference>
<dbReference type="Gene3D" id="3.30.70.1290">
    <property type="entry name" value="Transposase IS200-like"/>
    <property type="match status" value="1"/>
</dbReference>
<protein>
    <recommendedName>
        <fullName evidence="1">Transposase IS200-like domain-containing protein</fullName>
    </recommendedName>
</protein>
<dbReference type="Gene3D" id="1.10.1750.10">
    <property type="match status" value="1"/>
</dbReference>
<accession>A0A168PGS8</accession>